<dbReference type="RefSeq" id="WP_073626195.1">
    <property type="nucleotide sequence ID" value="NZ_FRXO01000002.1"/>
</dbReference>
<dbReference type="PANTHER" id="PTHR36837">
    <property type="entry name" value="POLY(3-HYDROXYALKANOATE) POLYMERASE SUBUNIT PHAC"/>
    <property type="match status" value="1"/>
</dbReference>
<dbReference type="NCBIfam" id="TIGR01849">
    <property type="entry name" value="PHB_depoly_PhaZ"/>
    <property type="match status" value="1"/>
</dbReference>
<dbReference type="STRING" id="1123029.SAMN02745172_00971"/>
<dbReference type="AlphaFoldDB" id="A0A1M7ZCE6"/>
<dbReference type="Proteomes" id="UP000186406">
    <property type="component" value="Unassembled WGS sequence"/>
</dbReference>
<sequence>MNYQLFELNHAALSPLRAAADVAKLYFRNPINPLSHTALGRSMVAALEVFERSTRVYGKPVFGISSTEVRGVRTPVTEEIVWERPFCKLLHFRRGTAEESRKDPKLLIVAPMSGHYATLLRGTVEAMLPRQDVYITDWTDARMVPLAEGRFDLDGYIDYVIAMLRFLGPNTHVMAVCQPAVPVLAATALMEEDKDPAAPATMTLMGGPIDTRVGETEVNRLAKERGIDWFRRNVILSVPFPHPGFMRQVYPGFLQLSGFMSMNLDRHVDAQSAFYRHLIKGDGDSARKHTEFYDEYLAVMDLTAEFYLQTVQTVFINHDLPKGTMTHRERRVDPAKVKRTAMLTIEGEFDDISGPGQTRAAHDLCTGIPEDRRIHYTQAGVGHYGVFNGSRFRAEIAPRISDFIWTFDRRPRREVPAAKPETEAAAPEAGPQAAEVETAEVEAATAATAAVPADAVVESAPAAPAIHAAVEPEPAEAATAAPAPATARKATRAAGKAKAEPKVEAKVEAEATTETEAKTETEAEAGATPAPVADDTPKAAAKPKRAPRARTAADMPATLAPKSTLGRKPGSLGAAGDDLTRIKGVGPSIAKALRDLGYGRFADIAGLDAAAIARIEEHIGFPGRVVRDGWIDQAAALIARH</sequence>
<dbReference type="Pfam" id="PF14520">
    <property type="entry name" value="HHH_5"/>
    <property type="match status" value="1"/>
</dbReference>
<dbReference type="SUPFAM" id="SSF53474">
    <property type="entry name" value="alpha/beta-Hydrolases"/>
    <property type="match status" value="1"/>
</dbReference>
<proteinExistence type="predicted"/>
<dbReference type="PANTHER" id="PTHR36837:SF4">
    <property type="entry name" value="BLR0908 PROTEIN"/>
    <property type="match status" value="1"/>
</dbReference>
<dbReference type="InterPro" id="IPR051321">
    <property type="entry name" value="PHA/PHB_synthase"/>
</dbReference>
<feature type="region of interest" description="Disordered" evidence="1">
    <location>
        <begin position="414"/>
        <end position="435"/>
    </location>
</feature>
<feature type="domain" description="PHB de-polymerase C-terminal" evidence="2">
    <location>
        <begin position="206"/>
        <end position="406"/>
    </location>
</feature>
<dbReference type="OrthoDB" id="9774318at2"/>
<feature type="compositionally biased region" description="Low complexity" evidence="1">
    <location>
        <begin position="423"/>
        <end position="435"/>
    </location>
</feature>
<gene>
    <name evidence="3" type="ORF">SAMN02745172_00971</name>
</gene>
<feature type="compositionally biased region" description="Low complexity" evidence="1">
    <location>
        <begin position="524"/>
        <end position="540"/>
    </location>
</feature>
<accession>A0A1M7ZCE6</accession>
<keyword evidence="4" id="KW-1185">Reference proteome</keyword>
<dbReference type="Pfam" id="PF06850">
    <property type="entry name" value="PHB_depo_C"/>
    <property type="match status" value="1"/>
</dbReference>
<dbReference type="InterPro" id="IPR010915">
    <property type="entry name" value="PHB_depoly_PhaZ"/>
</dbReference>
<organism evidence="3 4">
    <name type="scientific">Pseudoxanthobacter soli DSM 19599</name>
    <dbReference type="NCBI Taxonomy" id="1123029"/>
    <lineage>
        <taxon>Bacteria</taxon>
        <taxon>Pseudomonadati</taxon>
        <taxon>Pseudomonadota</taxon>
        <taxon>Alphaproteobacteria</taxon>
        <taxon>Hyphomicrobiales</taxon>
        <taxon>Segnochrobactraceae</taxon>
        <taxon>Pseudoxanthobacter</taxon>
    </lineage>
</organism>
<dbReference type="InterPro" id="IPR029058">
    <property type="entry name" value="AB_hydrolase_fold"/>
</dbReference>
<feature type="compositionally biased region" description="Low complexity" evidence="1">
    <location>
        <begin position="473"/>
        <end position="496"/>
    </location>
</feature>
<feature type="compositionally biased region" description="Basic and acidic residues" evidence="1">
    <location>
        <begin position="497"/>
        <end position="521"/>
    </location>
</feature>
<protein>
    <submittedName>
        <fullName evidence="3">Polyhydroxyalkanoate depolymerase, intracellular</fullName>
    </submittedName>
</protein>
<evidence type="ECO:0000313" key="3">
    <source>
        <dbReference type="EMBL" id="SHO62366.1"/>
    </source>
</evidence>
<dbReference type="EMBL" id="FRXO01000002">
    <property type="protein sequence ID" value="SHO62366.1"/>
    <property type="molecule type" value="Genomic_DNA"/>
</dbReference>
<feature type="region of interest" description="Disordered" evidence="1">
    <location>
        <begin position="473"/>
        <end position="572"/>
    </location>
</feature>
<name>A0A1M7ZCE6_9HYPH</name>
<evidence type="ECO:0000313" key="4">
    <source>
        <dbReference type="Proteomes" id="UP000186406"/>
    </source>
</evidence>
<dbReference type="InterPro" id="IPR009656">
    <property type="entry name" value="PHB_depo_C"/>
</dbReference>
<dbReference type="Gene3D" id="1.10.150.20">
    <property type="entry name" value="5' to 3' exonuclease, C-terminal subdomain"/>
    <property type="match status" value="1"/>
</dbReference>
<evidence type="ECO:0000259" key="2">
    <source>
        <dbReference type="Pfam" id="PF06850"/>
    </source>
</evidence>
<reference evidence="3 4" key="1">
    <citation type="submission" date="2016-12" db="EMBL/GenBank/DDBJ databases">
        <authorList>
            <person name="Song W.-J."/>
            <person name="Kurnit D.M."/>
        </authorList>
    </citation>
    <scope>NUCLEOTIDE SEQUENCE [LARGE SCALE GENOMIC DNA]</scope>
    <source>
        <strain evidence="3 4">DSM 19599</strain>
    </source>
</reference>
<evidence type="ECO:0000256" key="1">
    <source>
        <dbReference type="SAM" id="MobiDB-lite"/>
    </source>
</evidence>